<feature type="region of interest" description="Disordered" evidence="1">
    <location>
        <begin position="108"/>
        <end position="137"/>
    </location>
</feature>
<dbReference type="Proteomes" id="UP000092460">
    <property type="component" value="Unassembled WGS sequence"/>
</dbReference>
<dbReference type="EMBL" id="JXJN01022676">
    <property type="status" value="NOT_ANNOTATED_CDS"/>
    <property type="molecule type" value="Genomic_DNA"/>
</dbReference>
<accession>A0A1B0BYJ5</accession>
<dbReference type="VEuPathDB" id="VectorBase:GPPI044306"/>
<dbReference type="EnsemblMetazoa" id="GPPI044306-RA">
    <property type="protein sequence ID" value="GPPI044306-PA"/>
    <property type="gene ID" value="GPPI044306"/>
</dbReference>
<sequence>MDIDECCTGINQLENILEKYIKPFGRILLSSDSSLHVFLLFSKITENNFEGVVVVDLLIKKQNEKEKLCYEQNIDLNPGRETAMMKDHLETLINKIYQDIDGKSEGLSRRRLTSVRSSGDSNSSSSSSSSSSGSSSG</sequence>
<reference evidence="3" key="1">
    <citation type="submission" date="2015-01" db="EMBL/GenBank/DDBJ databases">
        <authorList>
            <person name="Aksoy S."/>
            <person name="Warren W."/>
            <person name="Wilson R.K."/>
        </authorList>
    </citation>
    <scope>NUCLEOTIDE SEQUENCE [LARGE SCALE GENOMIC DNA]</scope>
    <source>
        <strain evidence="3">IAEA</strain>
    </source>
</reference>
<name>A0A1B0BYJ5_9MUSC</name>
<evidence type="ECO:0000256" key="1">
    <source>
        <dbReference type="SAM" id="MobiDB-lite"/>
    </source>
</evidence>
<organism evidence="2 3">
    <name type="scientific">Glossina palpalis gambiensis</name>
    <dbReference type="NCBI Taxonomy" id="67801"/>
    <lineage>
        <taxon>Eukaryota</taxon>
        <taxon>Metazoa</taxon>
        <taxon>Ecdysozoa</taxon>
        <taxon>Arthropoda</taxon>
        <taxon>Hexapoda</taxon>
        <taxon>Insecta</taxon>
        <taxon>Pterygota</taxon>
        <taxon>Neoptera</taxon>
        <taxon>Endopterygota</taxon>
        <taxon>Diptera</taxon>
        <taxon>Brachycera</taxon>
        <taxon>Muscomorpha</taxon>
        <taxon>Hippoboscoidea</taxon>
        <taxon>Glossinidae</taxon>
        <taxon>Glossina</taxon>
    </lineage>
</organism>
<evidence type="ECO:0000313" key="3">
    <source>
        <dbReference type="Proteomes" id="UP000092460"/>
    </source>
</evidence>
<protein>
    <submittedName>
        <fullName evidence="2">Uncharacterized protein</fullName>
    </submittedName>
</protein>
<dbReference type="AlphaFoldDB" id="A0A1B0BYJ5"/>
<reference evidence="2" key="2">
    <citation type="submission" date="2020-05" db="UniProtKB">
        <authorList>
            <consortium name="EnsemblMetazoa"/>
        </authorList>
    </citation>
    <scope>IDENTIFICATION</scope>
    <source>
        <strain evidence="2">IAEA</strain>
    </source>
</reference>
<proteinExistence type="predicted"/>
<evidence type="ECO:0000313" key="2">
    <source>
        <dbReference type="EnsemblMetazoa" id="GPPI044306-PA"/>
    </source>
</evidence>
<keyword evidence="3" id="KW-1185">Reference proteome</keyword>
<feature type="compositionally biased region" description="Low complexity" evidence="1">
    <location>
        <begin position="114"/>
        <end position="137"/>
    </location>
</feature>